<dbReference type="EMBL" id="BCMS01000001">
    <property type="protein sequence ID" value="GAQ21489.1"/>
    <property type="molecule type" value="Genomic_DNA"/>
</dbReference>
<dbReference type="RefSeq" id="WP_058976395.1">
    <property type="nucleotide sequence ID" value="NZ_BCMS01000001.1"/>
</dbReference>
<evidence type="ECO:0000313" key="2">
    <source>
        <dbReference type="Proteomes" id="UP000056209"/>
    </source>
</evidence>
<evidence type="ECO:0000313" key="1">
    <source>
        <dbReference type="EMBL" id="GAQ21489.1"/>
    </source>
</evidence>
<keyword evidence="2" id="KW-1185">Reference proteome</keyword>
<dbReference type="OrthoDB" id="66387at2"/>
<accession>A0A100HIP3</accession>
<reference evidence="2" key="1">
    <citation type="submission" date="2015-11" db="EMBL/GenBank/DDBJ databases">
        <title>Draft Genome Sequence of the Radioresistant Bacterium Deinococcus grandis, Isolated from Freshwater Fish in Japan.</title>
        <authorList>
            <person name="Satoh K."/>
            <person name="Onodera T."/>
            <person name="Omoso K."/>
            <person name="Takeda-Yano K."/>
            <person name="Katayama T."/>
            <person name="Oono Y."/>
            <person name="Narumi I."/>
        </authorList>
    </citation>
    <scope>NUCLEOTIDE SEQUENCE [LARGE SCALE GENOMIC DNA]</scope>
    <source>
        <strain evidence="2">ATCC 43672</strain>
    </source>
</reference>
<dbReference type="InterPro" id="IPR021710">
    <property type="entry name" value="DUF3293"/>
</dbReference>
<evidence type="ECO:0008006" key="3">
    <source>
        <dbReference type="Google" id="ProtNLM"/>
    </source>
</evidence>
<name>A0A100HIP3_9DEIO</name>
<protein>
    <recommendedName>
        <fullName evidence="3">DUF3293 domain-containing protein</fullName>
    </recommendedName>
</protein>
<gene>
    <name evidence="1" type="ORF">DEIGR_101516</name>
</gene>
<organism evidence="1 2">
    <name type="scientific">Deinococcus grandis</name>
    <dbReference type="NCBI Taxonomy" id="57498"/>
    <lineage>
        <taxon>Bacteria</taxon>
        <taxon>Thermotogati</taxon>
        <taxon>Deinococcota</taxon>
        <taxon>Deinococci</taxon>
        <taxon>Deinococcales</taxon>
        <taxon>Deinococcaceae</taxon>
        <taxon>Deinococcus</taxon>
    </lineage>
</organism>
<dbReference type="Pfam" id="PF11697">
    <property type="entry name" value="DUF3293"/>
    <property type="match status" value="1"/>
</dbReference>
<dbReference type="AlphaFoldDB" id="A0A100HIP3"/>
<proteinExistence type="predicted"/>
<dbReference type="Proteomes" id="UP000056209">
    <property type="component" value="Unassembled WGS sequence"/>
</dbReference>
<sequence length="170" mass="18235">MPDTPDLRAAFLGSTYGRAGARLRLCHAAPGVLPDWSAPGGCWAIVTAWNPAGRMADAGLNARRQAELAGEVGRWSPLPGWNGEGRWREDTLILRGVPLREAARLGRRFGQAAVVWGVGGRAALVWLDDRTAPTGLRIERLCIERLWLRRADSPGADSPGPADCGYTAGL</sequence>
<comment type="caution">
    <text evidence="1">The sequence shown here is derived from an EMBL/GenBank/DDBJ whole genome shotgun (WGS) entry which is preliminary data.</text>
</comment>